<keyword evidence="3" id="KW-0418">Kinase</keyword>
<dbReference type="InterPro" id="IPR018484">
    <property type="entry name" value="FGGY_N"/>
</dbReference>
<feature type="compositionally biased region" description="Low complexity" evidence="4">
    <location>
        <begin position="542"/>
        <end position="552"/>
    </location>
</feature>
<evidence type="ECO:0000313" key="6">
    <source>
        <dbReference type="EMBL" id="KIO26903.1"/>
    </source>
</evidence>
<organism evidence="6 7">
    <name type="scientific">Tulasnella calospora MUT 4182</name>
    <dbReference type="NCBI Taxonomy" id="1051891"/>
    <lineage>
        <taxon>Eukaryota</taxon>
        <taxon>Fungi</taxon>
        <taxon>Dikarya</taxon>
        <taxon>Basidiomycota</taxon>
        <taxon>Agaricomycotina</taxon>
        <taxon>Agaricomycetes</taxon>
        <taxon>Cantharellales</taxon>
        <taxon>Tulasnellaceae</taxon>
        <taxon>Tulasnella</taxon>
    </lineage>
</organism>
<dbReference type="PANTHER" id="PTHR10196">
    <property type="entry name" value="SUGAR KINASE"/>
    <property type="match status" value="1"/>
</dbReference>
<dbReference type="OrthoDB" id="1728974at2759"/>
<sequence length="784" mass="84458">MSSAHFLGLELAPDQLRAAIIDTNLTVLGYEAVDFDSELQYGTRGGLFSTPGDAFTTPVDMWVKAMDVLFQKLSERFDLTKIKGIGGSAQSATVWLTSESTKMLASLSPKLPLAEQISPAFFSLIHTPVSQDTSTLQQTMVLEAALGGPDSMAARVGTASHPSLTAVQCMKIREGNPDAWGKTARVMMASTFLSTLLAGKWTPMTESEVVGTGMWNVMTARWDAGALEIVAGSPDQGRKFVDMLGSVEMFSGKAIGNVSSYFAERYGIEKGALIVPFTSDRLASYLSVAPSHNEPVLSFGTQDTLMVPATQYIPDKAYTLYPHPAQDPSEPRRYIAVISNRNAESARTMVRDMYTKSWSAFDRLISVIPPGGSIGLDDKLFSFWVLHNESPTSWNMQKGVYRVEVGQKVNEFRDLRANPRCLLESQLLALRVQYTRMMELPLFAKQTQTYSRRPPPISLMAYHAGTAFNPYDKDLCPQRLITLGTSANFPSIVAMIGDIFNSKVYVPTGTSNPNALSPSPAKVDQSPGGLNSATPLTPTPFSPSSASNPAPSRLNAALGSAYSARWSWRRSTKPEERFASFEDEIRSLTKRKWVENTRMLGGLGIPSLVSPVASMGYPQPKRSGLAASVYTPDEDDMGHNISPALTPPGAITPPALIGLGLGGPAGTNGLLSPDGYGVPPGQIRSRTPTQSSNSTVLTQLSIATSMGSLSTAQTSPGGTMTPKSPLQSAVVPSNVTVTALPSTTEEEYQSGLCKVAEPDWDAFMTYASIIPEFCRIEGMLVKGF</sequence>
<dbReference type="PANTHER" id="PTHR10196:SF57">
    <property type="entry name" value="XYLULOSE KINASE"/>
    <property type="match status" value="1"/>
</dbReference>
<dbReference type="HOGENOM" id="CLU_016149_6_0_1"/>
<dbReference type="AlphaFoldDB" id="A0A0C3KZU3"/>
<dbReference type="GO" id="GO:0005829">
    <property type="term" value="C:cytosol"/>
    <property type="evidence" value="ECO:0007669"/>
    <property type="project" value="TreeGrafter"/>
</dbReference>
<dbReference type="GO" id="GO:0005997">
    <property type="term" value="P:xylulose metabolic process"/>
    <property type="evidence" value="ECO:0007669"/>
    <property type="project" value="TreeGrafter"/>
</dbReference>
<keyword evidence="7" id="KW-1185">Reference proteome</keyword>
<proteinExistence type="inferred from homology"/>
<keyword evidence="2" id="KW-0808">Transferase</keyword>
<dbReference type="InterPro" id="IPR043129">
    <property type="entry name" value="ATPase_NBD"/>
</dbReference>
<dbReference type="Proteomes" id="UP000054248">
    <property type="component" value="Unassembled WGS sequence"/>
</dbReference>
<dbReference type="GO" id="GO:0004856">
    <property type="term" value="F:D-xylulokinase activity"/>
    <property type="evidence" value="ECO:0007669"/>
    <property type="project" value="TreeGrafter"/>
</dbReference>
<evidence type="ECO:0000313" key="7">
    <source>
        <dbReference type="Proteomes" id="UP000054248"/>
    </source>
</evidence>
<reference evidence="6 7" key="1">
    <citation type="submission" date="2014-04" db="EMBL/GenBank/DDBJ databases">
        <authorList>
            <consortium name="DOE Joint Genome Institute"/>
            <person name="Kuo A."/>
            <person name="Girlanda M."/>
            <person name="Perotto S."/>
            <person name="Kohler A."/>
            <person name="Nagy L.G."/>
            <person name="Floudas D."/>
            <person name="Copeland A."/>
            <person name="Barry K.W."/>
            <person name="Cichocki N."/>
            <person name="Veneault-Fourrey C."/>
            <person name="LaButti K."/>
            <person name="Lindquist E.A."/>
            <person name="Lipzen A."/>
            <person name="Lundell T."/>
            <person name="Morin E."/>
            <person name="Murat C."/>
            <person name="Sun H."/>
            <person name="Tunlid A."/>
            <person name="Henrissat B."/>
            <person name="Grigoriev I.V."/>
            <person name="Hibbett D.S."/>
            <person name="Martin F."/>
            <person name="Nordberg H.P."/>
            <person name="Cantor M.N."/>
            <person name="Hua S.X."/>
        </authorList>
    </citation>
    <scope>NUCLEOTIDE SEQUENCE [LARGE SCALE GENOMIC DNA]</scope>
    <source>
        <strain evidence="6 7">MUT 4182</strain>
    </source>
</reference>
<evidence type="ECO:0000256" key="2">
    <source>
        <dbReference type="ARBA" id="ARBA00022679"/>
    </source>
</evidence>
<dbReference type="SUPFAM" id="SSF53067">
    <property type="entry name" value="Actin-like ATPase domain"/>
    <property type="match status" value="1"/>
</dbReference>
<name>A0A0C3KZU3_9AGAM</name>
<dbReference type="STRING" id="1051891.A0A0C3KZU3"/>
<evidence type="ECO:0000259" key="5">
    <source>
        <dbReference type="Pfam" id="PF00370"/>
    </source>
</evidence>
<evidence type="ECO:0000256" key="4">
    <source>
        <dbReference type="SAM" id="MobiDB-lite"/>
    </source>
</evidence>
<dbReference type="Pfam" id="PF00370">
    <property type="entry name" value="FGGY_N"/>
    <property type="match status" value="1"/>
</dbReference>
<dbReference type="Gene3D" id="3.30.420.40">
    <property type="match status" value="2"/>
</dbReference>
<gene>
    <name evidence="6" type="ORF">M407DRAFT_23843</name>
</gene>
<reference evidence="7" key="2">
    <citation type="submission" date="2015-01" db="EMBL/GenBank/DDBJ databases">
        <title>Evolutionary Origins and Diversification of the Mycorrhizal Mutualists.</title>
        <authorList>
            <consortium name="DOE Joint Genome Institute"/>
            <consortium name="Mycorrhizal Genomics Consortium"/>
            <person name="Kohler A."/>
            <person name="Kuo A."/>
            <person name="Nagy L.G."/>
            <person name="Floudas D."/>
            <person name="Copeland A."/>
            <person name="Barry K.W."/>
            <person name="Cichocki N."/>
            <person name="Veneault-Fourrey C."/>
            <person name="LaButti K."/>
            <person name="Lindquist E.A."/>
            <person name="Lipzen A."/>
            <person name="Lundell T."/>
            <person name="Morin E."/>
            <person name="Murat C."/>
            <person name="Riley R."/>
            <person name="Ohm R."/>
            <person name="Sun H."/>
            <person name="Tunlid A."/>
            <person name="Henrissat B."/>
            <person name="Grigoriev I.V."/>
            <person name="Hibbett D.S."/>
            <person name="Martin F."/>
        </authorList>
    </citation>
    <scope>NUCLEOTIDE SEQUENCE [LARGE SCALE GENOMIC DNA]</scope>
    <source>
        <strain evidence="7">MUT 4182</strain>
    </source>
</reference>
<evidence type="ECO:0000256" key="1">
    <source>
        <dbReference type="ARBA" id="ARBA00009156"/>
    </source>
</evidence>
<feature type="domain" description="Carbohydrate kinase FGGY N-terminal" evidence="5">
    <location>
        <begin position="129"/>
        <end position="285"/>
    </location>
</feature>
<feature type="region of interest" description="Disordered" evidence="4">
    <location>
        <begin position="511"/>
        <end position="552"/>
    </location>
</feature>
<accession>A0A0C3KZU3</accession>
<dbReference type="EMBL" id="KN823017">
    <property type="protein sequence ID" value="KIO26903.1"/>
    <property type="molecule type" value="Genomic_DNA"/>
</dbReference>
<protein>
    <recommendedName>
        <fullName evidence="5">Carbohydrate kinase FGGY N-terminal domain-containing protein</fullName>
    </recommendedName>
</protein>
<evidence type="ECO:0000256" key="3">
    <source>
        <dbReference type="ARBA" id="ARBA00022777"/>
    </source>
</evidence>
<comment type="similarity">
    <text evidence="1">Belongs to the FGGY kinase family.</text>
</comment>